<evidence type="ECO:0000256" key="2">
    <source>
        <dbReference type="SAM" id="MobiDB-lite"/>
    </source>
</evidence>
<reference evidence="4" key="1">
    <citation type="submission" date="2020-07" db="EMBL/GenBank/DDBJ databases">
        <title>Huge and variable diversity of episymbiotic CPR bacteria and DPANN archaea in groundwater ecosystems.</title>
        <authorList>
            <person name="He C.Y."/>
            <person name="Keren R."/>
            <person name="Whittaker M."/>
            <person name="Farag I.F."/>
            <person name="Doudna J."/>
            <person name="Cate J.H.D."/>
            <person name="Banfield J.F."/>
        </authorList>
    </citation>
    <scope>NUCLEOTIDE SEQUENCE</scope>
    <source>
        <strain evidence="4">NC_groundwater_1586_Pr3_B-0.1um_66_15</strain>
    </source>
</reference>
<feature type="domain" description="Activator of Hsp90 ATPase homologue 1/2-like C-terminal" evidence="3">
    <location>
        <begin position="3"/>
        <end position="142"/>
    </location>
</feature>
<accession>A0A933KZR8</accession>
<name>A0A933KZR8_9HYPH</name>
<dbReference type="InterPro" id="IPR013538">
    <property type="entry name" value="ASHA1/2-like_C"/>
</dbReference>
<dbReference type="Gene3D" id="3.30.530.20">
    <property type="match status" value="1"/>
</dbReference>
<evidence type="ECO:0000259" key="3">
    <source>
        <dbReference type="Pfam" id="PF08327"/>
    </source>
</evidence>
<dbReference type="SUPFAM" id="SSF55961">
    <property type="entry name" value="Bet v1-like"/>
    <property type="match status" value="1"/>
</dbReference>
<protein>
    <submittedName>
        <fullName evidence="4">SRPBCC domain-containing protein</fullName>
    </submittedName>
</protein>
<comment type="caution">
    <text evidence="4">The sequence shown here is derived from an EMBL/GenBank/DDBJ whole genome shotgun (WGS) entry which is preliminary data.</text>
</comment>
<proteinExistence type="inferred from homology"/>
<dbReference type="AlphaFoldDB" id="A0A933KZR8"/>
<dbReference type="EMBL" id="JACRAF010000005">
    <property type="protein sequence ID" value="MBI4920445.1"/>
    <property type="molecule type" value="Genomic_DNA"/>
</dbReference>
<gene>
    <name evidence="4" type="ORF">HY834_01750</name>
</gene>
<evidence type="ECO:0000313" key="5">
    <source>
        <dbReference type="Proteomes" id="UP000782610"/>
    </source>
</evidence>
<evidence type="ECO:0000313" key="4">
    <source>
        <dbReference type="EMBL" id="MBI4920445.1"/>
    </source>
</evidence>
<feature type="region of interest" description="Disordered" evidence="2">
    <location>
        <begin position="117"/>
        <end position="143"/>
    </location>
</feature>
<sequence length="143" mass="15380">MAARPHTVYAALVDAGAVAKWLPPSNMTGRILDFDPRPGGPFRMELTFKDKSHATPGKTSADSDLVEGRFVSLVADREIVQRFTFRSDDPAFAGEMTMTWTLVPEAGGTRVTVSATDVPPGISPDDHQTGLNSSLANLADYTE</sequence>
<comment type="similarity">
    <text evidence="1">Belongs to the AHA1 family.</text>
</comment>
<dbReference type="InterPro" id="IPR023393">
    <property type="entry name" value="START-like_dom_sf"/>
</dbReference>
<organism evidence="4 5">
    <name type="scientific">Devosia nanyangense</name>
    <dbReference type="NCBI Taxonomy" id="1228055"/>
    <lineage>
        <taxon>Bacteria</taxon>
        <taxon>Pseudomonadati</taxon>
        <taxon>Pseudomonadota</taxon>
        <taxon>Alphaproteobacteria</taxon>
        <taxon>Hyphomicrobiales</taxon>
        <taxon>Devosiaceae</taxon>
        <taxon>Devosia</taxon>
    </lineage>
</organism>
<dbReference type="Proteomes" id="UP000782610">
    <property type="component" value="Unassembled WGS sequence"/>
</dbReference>
<dbReference type="Pfam" id="PF08327">
    <property type="entry name" value="AHSA1"/>
    <property type="match status" value="1"/>
</dbReference>
<evidence type="ECO:0000256" key="1">
    <source>
        <dbReference type="ARBA" id="ARBA00006817"/>
    </source>
</evidence>